<reference evidence="8 9" key="1">
    <citation type="submission" date="2021-03" db="EMBL/GenBank/DDBJ databases">
        <title>Enterococcal diversity collection.</title>
        <authorList>
            <person name="Gilmore M.S."/>
            <person name="Schwartzman J."/>
            <person name="Van Tyne D."/>
            <person name="Martin M."/>
            <person name="Earl A.M."/>
            <person name="Manson A.L."/>
            <person name="Straub T."/>
            <person name="Salamzade R."/>
            <person name="Saavedra J."/>
            <person name="Lebreton F."/>
            <person name="Prichula J."/>
            <person name="Schaufler K."/>
            <person name="Gaca A."/>
            <person name="Sgardioli B."/>
            <person name="Wagenaar J."/>
            <person name="Strong T."/>
        </authorList>
    </citation>
    <scope>NUCLEOTIDE SEQUENCE [LARGE SCALE GENOMIC DNA]</scope>
    <source>
        <strain evidence="8 9">DIV0080</strain>
    </source>
</reference>
<dbReference type="Pfam" id="PF00746">
    <property type="entry name" value="Gram_pos_anchor"/>
    <property type="match status" value="1"/>
</dbReference>
<dbReference type="EMBL" id="JAFLVX010000024">
    <property type="protein sequence ID" value="MBO0477326.1"/>
    <property type="molecule type" value="Genomic_DNA"/>
</dbReference>
<evidence type="ECO:0000256" key="1">
    <source>
        <dbReference type="ARBA" id="ARBA00022512"/>
    </source>
</evidence>
<keyword evidence="5" id="KW-1133">Transmembrane helix</keyword>
<keyword evidence="3 6" id="KW-0732">Signal</keyword>
<feature type="signal peptide" evidence="6">
    <location>
        <begin position="1"/>
        <end position="22"/>
    </location>
</feature>
<name>A0ABS3HUH1_9ENTE</name>
<evidence type="ECO:0000256" key="3">
    <source>
        <dbReference type="ARBA" id="ARBA00022729"/>
    </source>
</evidence>
<evidence type="ECO:0000256" key="4">
    <source>
        <dbReference type="ARBA" id="ARBA00023088"/>
    </source>
</evidence>
<gene>
    <name evidence="8" type="ORF">DOK76_09595</name>
</gene>
<evidence type="ECO:0000259" key="7">
    <source>
        <dbReference type="Pfam" id="PF00746"/>
    </source>
</evidence>
<evidence type="ECO:0000313" key="8">
    <source>
        <dbReference type="EMBL" id="MBO0477326.1"/>
    </source>
</evidence>
<dbReference type="RefSeq" id="WP_206967181.1">
    <property type="nucleotide sequence ID" value="NZ_JAFLVX010000024.1"/>
</dbReference>
<organism evidence="8 9">
    <name type="scientific">Candidatus Vagococcus giribetii</name>
    <dbReference type="NCBI Taxonomy" id="2230876"/>
    <lineage>
        <taxon>Bacteria</taxon>
        <taxon>Bacillati</taxon>
        <taxon>Bacillota</taxon>
        <taxon>Bacilli</taxon>
        <taxon>Lactobacillales</taxon>
        <taxon>Enterococcaceae</taxon>
        <taxon>Vagococcus</taxon>
    </lineage>
</organism>
<keyword evidence="9" id="KW-1185">Reference proteome</keyword>
<keyword evidence="5" id="KW-0472">Membrane</keyword>
<protein>
    <recommendedName>
        <fullName evidence="7">Gram-positive cocci surface proteins LPxTG domain-containing protein</fullName>
    </recommendedName>
</protein>
<feature type="domain" description="Gram-positive cocci surface proteins LPxTG" evidence="7">
    <location>
        <begin position="55"/>
        <end position="88"/>
    </location>
</feature>
<evidence type="ECO:0000256" key="2">
    <source>
        <dbReference type="ARBA" id="ARBA00022525"/>
    </source>
</evidence>
<feature type="transmembrane region" description="Helical" evidence="5">
    <location>
        <begin position="65"/>
        <end position="83"/>
    </location>
</feature>
<keyword evidence="1" id="KW-0134">Cell wall</keyword>
<evidence type="ECO:0000256" key="5">
    <source>
        <dbReference type="SAM" id="Phobius"/>
    </source>
</evidence>
<feature type="chain" id="PRO_5045993153" description="Gram-positive cocci surface proteins LPxTG domain-containing protein" evidence="6">
    <location>
        <begin position="23"/>
        <end position="92"/>
    </location>
</feature>
<keyword evidence="5" id="KW-0812">Transmembrane</keyword>
<evidence type="ECO:0000313" key="9">
    <source>
        <dbReference type="Proteomes" id="UP000664857"/>
    </source>
</evidence>
<evidence type="ECO:0000256" key="6">
    <source>
        <dbReference type="SAM" id="SignalP"/>
    </source>
</evidence>
<comment type="caution">
    <text evidence="8">The sequence shown here is derived from an EMBL/GenBank/DDBJ whole genome shotgun (WGS) entry which is preliminary data.</text>
</comment>
<dbReference type="Proteomes" id="UP000664857">
    <property type="component" value="Unassembled WGS sequence"/>
</dbReference>
<proteinExistence type="predicted"/>
<accession>A0ABS3HUH1</accession>
<keyword evidence="4" id="KW-0572">Peptidoglycan-anchor</keyword>
<keyword evidence="2" id="KW-0964">Secreted</keyword>
<sequence length="92" mass="10110">MKKIVLCLFILGIVGMSSHVTASEMKSEVGIEFSETIKDPPKKRLPDTDSPKSFLPKTGDVKGESIKYSFIGLAILASVVLFLKVNRKRGEI</sequence>
<dbReference type="InterPro" id="IPR019931">
    <property type="entry name" value="LPXTG_anchor"/>
</dbReference>